<dbReference type="Proteomes" id="UP000095281">
    <property type="component" value="Unplaced"/>
</dbReference>
<reference evidence="2" key="1">
    <citation type="submission" date="2016-11" db="UniProtKB">
        <authorList>
            <consortium name="WormBaseParasite"/>
        </authorList>
    </citation>
    <scope>IDENTIFICATION</scope>
</reference>
<sequence length="154" mass="18205">MEALLYGQIIDTLKCLSFDQLFALKQTNKYFKNFIGRYEHLLVKKEIKCIHISILKEEEQKNYKIIDLNSGIFNFTLNNEIENKLIETSKDFSKMISIINIYFNNCPRFNPSIRAENVKKRQGDVLCVSYKLSNIYNPVRYSIMNSEDLLKKFL</sequence>
<organism evidence="1 2">
    <name type="scientific">Meloidogyne hapla</name>
    <name type="common">Root-knot nematode worm</name>
    <dbReference type="NCBI Taxonomy" id="6305"/>
    <lineage>
        <taxon>Eukaryota</taxon>
        <taxon>Metazoa</taxon>
        <taxon>Ecdysozoa</taxon>
        <taxon>Nematoda</taxon>
        <taxon>Chromadorea</taxon>
        <taxon>Rhabditida</taxon>
        <taxon>Tylenchina</taxon>
        <taxon>Tylenchomorpha</taxon>
        <taxon>Tylenchoidea</taxon>
        <taxon>Meloidogynidae</taxon>
        <taxon>Meloidogyninae</taxon>
        <taxon>Meloidogyne</taxon>
    </lineage>
</organism>
<accession>A0A1I8BKP5</accession>
<proteinExistence type="predicted"/>
<dbReference type="AlphaFoldDB" id="A0A1I8BKP5"/>
<evidence type="ECO:0000313" key="2">
    <source>
        <dbReference type="WBParaSite" id="MhA1_Contig2779.frz3.gene3"/>
    </source>
</evidence>
<dbReference type="WBParaSite" id="MhA1_Contig2779.frz3.gene3">
    <property type="protein sequence ID" value="MhA1_Contig2779.frz3.gene3"/>
    <property type="gene ID" value="MhA1_Contig2779.frz3.gene3"/>
</dbReference>
<protein>
    <submittedName>
        <fullName evidence="2">F-box domain-containing protein</fullName>
    </submittedName>
</protein>
<name>A0A1I8BKP5_MELHA</name>
<evidence type="ECO:0000313" key="1">
    <source>
        <dbReference type="Proteomes" id="UP000095281"/>
    </source>
</evidence>
<keyword evidence="1" id="KW-1185">Reference proteome</keyword>